<dbReference type="HAMAP" id="MF_03152">
    <property type="entry name" value="TRM5"/>
    <property type="match status" value="1"/>
</dbReference>
<dbReference type="SUPFAM" id="SSF53335">
    <property type="entry name" value="S-adenosyl-L-methionine-dependent methyltransferases"/>
    <property type="match status" value="1"/>
</dbReference>
<dbReference type="EC" id="2.1.1.228" evidence="10"/>
<feature type="domain" description="SAM-dependent methyltransferase TRM5/TYW2-type" evidence="11">
    <location>
        <begin position="134"/>
        <end position="433"/>
    </location>
</feature>
<keyword evidence="3 10" id="KW-0489">Methyltransferase</keyword>
<keyword evidence="5 10" id="KW-0949">S-adenosyl-L-methionine</keyword>
<dbReference type="FunCoup" id="G4T768">
    <property type="interactions" value="347"/>
</dbReference>
<keyword evidence="2 10" id="KW-0963">Cytoplasm</keyword>
<dbReference type="STRING" id="1109443.G4T768"/>
<comment type="caution">
    <text evidence="12">The sequence shown here is derived from an EMBL/GenBank/DDBJ whole genome shotgun (WGS) entry which is preliminary data.</text>
</comment>
<organism evidence="12 13">
    <name type="scientific">Serendipita indica (strain DSM 11827)</name>
    <name type="common">Root endophyte fungus</name>
    <name type="synonym">Piriformospora indica</name>
    <dbReference type="NCBI Taxonomy" id="1109443"/>
    <lineage>
        <taxon>Eukaryota</taxon>
        <taxon>Fungi</taxon>
        <taxon>Dikarya</taxon>
        <taxon>Basidiomycota</taxon>
        <taxon>Agaricomycotina</taxon>
        <taxon>Agaricomycetes</taxon>
        <taxon>Sebacinales</taxon>
        <taxon>Serendipitaceae</taxon>
        <taxon>Serendipita</taxon>
    </lineage>
</organism>
<dbReference type="InterPro" id="IPR025792">
    <property type="entry name" value="tRNA_Gua_MeTrfase_euk"/>
</dbReference>
<dbReference type="OMA" id="VGSHSQF"/>
<dbReference type="GO" id="GO:0005634">
    <property type="term" value="C:nucleus"/>
    <property type="evidence" value="ECO:0007669"/>
    <property type="project" value="UniProtKB-SubCell"/>
</dbReference>
<dbReference type="InterPro" id="IPR056744">
    <property type="entry name" value="TRM5/TYW2-like_N"/>
</dbReference>
<dbReference type="Pfam" id="PF02475">
    <property type="entry name" value="TRM5-TYW2_MTfase"/>
    <property type="match status" value="1"/>
</dbReference>
<keyword evidence="8 10" id="KW-0539">Nucleus</keyword>
<dbReference type="EMBL" id="CAFZ01000010">
    <property type="protein sequence ID" value="CCA67159.1"/>
    <property type="molecule type" value="Genomic_DNA"/>
</dbReference>
<keyword evidence="6 10" id="KW-0819">tRNA processing</keyword>
<dbReference type="GO" id="GO:0002939">
    <property type="term" value="P:tRNA N1-guanine methylation"/>
    <property type="evidence" value="ECO:0007669"/>
    <property type="project" value="TreeGrafter"/>
</dbReference>
<dbReference type="InParanoid" id="G4T768"/>
<evidence type="ECO:0000256" key="5">
    <source>
        <dbReference type="ARBA" id="ARBA00022691"/>
    </source>
</evidence>
<dbReference type="eggNOG" id="KOG2078">
    <property type="taxonomic scope" value="Eukaryota"/>
</dbReference>
<keyword evidence="7 10" id="KW-0496">Mitochondrion</keyword>
<dbReference type="Gene3D" id="3.40.50.150">
    <property type="entry name" value="Vaccinia Virus protein VP39"/>
    <property type="match status" value="1"/>
</dbReference>
<gene>
    <name evidence="10" type="primary">TRM5</name>
    <name evidence="12" type="ORF">PIIN_11829</name>
</gene>
<evidence type="ECO:0000256" key="10">
    <source>
        <dbReference type="HAMAP-Rule" id="MF_03152"/>
    </source>
</evidence>
<feature type="binding site" evidence="10">
    <location>
        <position position="223"/>
    </location>
    <ligand>
        <name>S-adenosyl-L-methionine</name>
        <dbReference type="ChEBI" id="CHEBI:59789"/>
    </ligand>
</feature>
<comment type="subcellular location">
    <subcellularLocation>
        <location evidence="10">Mitochondrion matrix</location>
    </subcellularLocation>
    <subcellularLocation>
        <location evidence="10">Nucleus</location>
    </subcellularLocation>
    <subcellularLocation>
        <location evidence="10">Cytoplasm</location>
    </subcellularLocation>
    <text evidence="10">Predominantly in the mitochondria and in the nucleus.</text>
</comment>
<reference evidence="12 13" key="1">
    <citation type="journal article" date="2011" name="PLoS Pathog.">
        <title>Endophytic Life Strategies Decoded by Genome and Transcriptome Analyses of the Mutualistic Root Symbiont Piriformospora indica.</title>
        <authorList>
            <person name="Zuccaro A."/>
            <person name="Lahrmann U."/>
            <person name="Guldener U."/>
            <person name="Langen G."/>
            <person name="Pfiffi S."/>
            <person name="Biedenkopf D."/>
            <person name="Wong P."/>
            <person name="Samans B."/>
            <person name="Grimm C."/>
            <person name="Basiewicz M."/>
            <person name="Murat C."/>
            <person name="Martin F."/>
            <person name="Kogel K.H."/>
        </authorList>
    </citation>
    <scope>NUCLEOTIDE SEQUENCE [LARGE SCALE GENOMIC DNA]</scope>
    <source>
        <strain evidence="12 13">DSM 11827</strain>
    </source>
</reference>
<protein>
    <recommendedName>
        <fullName evidence="10">tRNA (guanine(37)-N1)-methyltransferase</fullName>
        <ecNumber evidence="10">2.1.1.228</ecNumber>
    </recommendedName>
    <alternativeName>
        <fullName evidence="10">M1G-methyltransferase</fullName>
    </alternativeName>
    <alternativeName>
        <fullName evidence="10">tRNA [GM37] methyltransferase</fullName>
    </alternativeName>
    <alternativeName>
        <fullName evidence="10">tRNA methyltransferase 5</fullName>
    </alternativeName>
</protein>
<comment type="function">
    <text evidence="10">Specifically methylates the N1 position of guanosine-37 in various cytoplasmic and mitochondrial tRNAs. Methylation is not dependent on the nature of the nucleoside 5' of the target nucleoside. This is the first step in the biosynthesis of wybutosine (yW), a modified base adjacent to the anticodon of tRNAs and required for accurate decoding.</text>
</comment>
<evidence type="ECO:0000256" key="3">
    <source>
        <dbReference type="ARBA" id="ARBA00022603"/>
    </source>
</evidence>
<dbReference type="OrthoDB" id="408788at2759"/>
<dbReference type="FunFam" id="3.30.300.110:FF:000001">
    <property type="entry name" value="tRNA (guanine(37)-N1)-methyltransferase"/>
    <property type="match status" value="1"/>
</dbReference>
<sequence>MASNISVSPPVHRLQPGEQLDRSAFSLKVPVVGLRIPAARTTDITRSSEFKRQLLKLPKVKTVLQENGDEEFRVILLDYSTQDAMPQDLVELAQTNNYDIVQHGIDLEYDYWTANEILRSSLPEDLLEDMPTAFTITGHLAHYNLRDEYLPYKHLIGQVTLDKNKALRTVVNKTDNIDTTFRFFKMETIAGESDTVVEVNESGCRFKFDFAKVYWNSRLGTEHERLVSLFSSGDLIADVFAGVGPFAIPAARKNCLVLANDLNPSSTEYLSRNSIDNKVEDRVRVTTMDGRAFIKHAVQEAIDHPFENILPLQSSSQRAKQARLKLPPPDPLPVQRTIKHFVMNLPATALEFLDAFRPAFRSATNQELYNTNGMPTIHCHCFTRELEKENAEVDILKRAEEALGMSIANPSFHYVRRVAPNKDMYCLSFVLPRTIMQ</sequence>
<feature type="binding site" evidence="10">
    <location>
        <begin position="261"/>
        <end position="262"/>
    </location>
    <ligand>
        <name>S-adenosyl-L-methionine</name>
        <dbReference type="ChEBI" id="CHEBI:59789"/>
    </ligand>
</feature>
<comment type="catalytic activity">
    <reaction evidence="9 10">
        <text>guanosine(37) in tRNA + S-adenosyl-L-methionine = N(1)-methylguanosine(37) in tRNA + S-adenosyl-L-homocysteine + H(+)</text>
        <dbReference type="Rhea" id="RHEA:36899"/>
        <dbReference type="Rhea" id="RHEA-COMP:10145"/>
        <dbReference type="Rhea" id="RHEA-COMP:10147"/>
        <dbReference type="ChEBI" id="CHEBI:15378"/>
        <dbReference type="ChEBI" id="CHEBI:57856"/>
        <dbReference type="ChEBI" id="CHEBI:59789"/>
        <dbReference type="ChEBI" id="CHEBI:73542"/>
        <dbReference type="ChEBI" id="CHEBI:74269"/>
        <dbReference type="EC" id="2.1.1.228"/>
    </reaction>
</comment>
<proteinExistence type="inferred from homology"/>
<feature type="binding site" evidence="10">
    <location>
        <position position="344"/>
    </location>
    <ligand>
        <name>S-adenosyl-L-methionine</name>
        <dbReference type="ChEBI" id="CHEBI:59789"/>
    </ligand>
</feature>
<comment type="similarity">
    <text evidence="1">Belongs to the class I-like SAM-binding methyltransferase superfamily. TRM5/TYW2 family.</text>
</comment>
<evidence type="ECO:0000256" key="8">
    <source>
        <dbReference type="ARBA" id="ARBA00023242"/>
    </source>
</evidence>
<dbReference type="InterPro" id="IPR029063">
    <property type="entry name" value="SAM-dependent_MTases_sf"/>
</dbReference>
<evidence type="ECO:0000256" key="9">
    <source>
        <dbReference type="ARBA" id="ARBA00047783"/>
    </source>
</evidence>
<dbReference type="HOGENOM" id="CLU_022610_2_3_1"/>
<keyword evidence="13" id="KW-1185">Reference proteome</keyword>
<evidence type="ECO:0000259" key="11">
    <source>
        <dbReference type="PROSITE" id="PS51684"/>
    </source>
</evidence>
<dbReference type="AlphaFoldDB" id="G4T768"/>
<keyword evidence="4 10" id="KW-0808">Transferase</keyword>
<dbReference type="InterPro" id="IPR056743">
    <property type="entry name" value="TRM5-TYW2-like_MTfase"/>
</dbReference>
<dbReference type="Gene3D" id="3.30.300.110">
    <property type="entry name" value="Met-10+ protein-like domains"/>
    <property type="match status" value="1"/>
</dbReference>
<evidence type="ECO:0000256" key="4">
    <source>
        <dbReference type="ARBA" id="ARBA00022679"/>
    </source>
</evidence>
<evidence type="ECO:0000313" key="12">
    <source>
        <dbReference type="EMBL" id="CCA67159.1"/>
    </source>
</evidence>
<comment type="similarity">
    <text evidence="10">Belongs to the TRM5 / TYW2 family.</text>
</comment>
<dbReference type="PANTHER" id="PTHR23245">
    <property type="entry name" value="TRNA METHYLTRANSFERASE"/>
    <property type="match status" value="1"/>
</dbReference>
<dbReference type="Pfam" id="PF25133">
    <property type="entry name" value="TYW2_N_2"/>
    <property type="match status" value="1"/>
</dbReference>
<evidence type="ECO:0000256" key="1">
    <source>
        <dbReference type="ARBA" id="ARBA00009775"/>
    </source>
</evidence>
<feature type="binding site" evidence="10">
    <location>
        <begin position="289"/>
        <end position="290"/>
    </location>
    <ligand>
        <name>S-adenosyl-L-methionine</name>
        <dbReference type="ChEBI" id="CHEBI:59789"/>
    </ligand>
</feature>
<name>G4T768_SERID</name>
<evidence type="ECO:0000256" key="2">
    <source>
        <dbReference type="ARBA" id="ARBA00022490"/>
    </source>
</evidence>
<evidence type="ECO:0000313" key="13">
    <source>
        <dbReference type="Proteomes" id="UP000007148"/>
    </source>
</evidence>
<dbReference type="GO" id="GO:0070901">
    <property type="term" value="P:mitochondrial tRNA methylation"/>
    <property type="evidence" value="ECO:0007669"/>
    <property type="project" value="TreeGrafter"/>
</dbReference>
<dbReference type="Proteomes" id="UP000007148">
    <property type="component" value="Unassembled WGS sequence"/>
</dbReference>
<evidence type="ECO:0000256" key="6">
    <source>
        <dbReference type="ARBA" id="ARBA00022694"/>
    </source>
</evidence>
<dbReference type="InterPro" id="IPR030382">
    <property type="entry name" value="MeTrfase_TRM5/TYW2"/>
</dbReference>
<dbReference type="GO" id="GO:0005759">
    <property type="term" value="C:mitochondrial matrix"/>
    <property type="evidence" value="ECO:0007669"/>
    <property type="project" value="UniProtKB-SubCell"/>
</dbReference>
<evidence type="ECO:0000256" key="7">
    <source>
        <dbReference type="ARBA" id="ARBA00023128"/>
    </source>
</evidence>
<dbReference type="CDD" id="cd02440">
    <property type="entry name" value="AdoMet_MTases"/>
    <property type="match status" value="1"/>
</dbReference>
<dbReference type="GO" id="GO:0052906">
    <property type="term" value="F:tRNA (guanine(37)-N1)-methyltransferase activity"/>
    <property type="evidence" value="ECO:0007669"/>
    <property type="project" value="UniProtKB-UniRule"/>
</dbReference>
<accession>G4T768</accession>
<dbReference type="PROSITE" id="PS51684">
    <property type="entry name" value="SAM_MT_TRM5_TYW2"/>
    <property type="match status" value="1"/>
</dbReference>
<dbReference type="PANTHER" id="PTHR23245:SF36">
    <property type="entry name" value="TRNA (GUANINE(37)-N1)-METHYLTRANSFERASE"/>
    <property type="match status" value="1"/>
</dbReference>
<comment type="subunit">
    <text evidence="10">Monomer.</text>
</comment>